<evidence type="ECO:0000259" key="3">
    <source>
        <dbReference type="PROSITE" id="PS50240"/>
    </source>
</evidence>
<dbReference type="InterPro" id="IPR001254">
    <property type="entry name" value="Trypsin_dom"/>
</dbReference>
<dbReference type="SUPFAM" id="SSF50494">
    <property type="entry name" value="Trypsin-like serine proteases"/>
    <property type="match status" value="1"/>
</dbReference>
<dbReference type="PANTHER" id="PTHR24271:SF70">
    <property type="entry name" value="GRANZYME H"/>
    <property type="match status" value="1"/>
</dbReference>
<dbReference type="GeneID" id="103126503"/>
<evidence type="ECO:0000256" key="2">
    <source>
        <dbReference type="SAM" id="SignalP"/>
    </source>
</evidence>
<feature type="signal peptide" evidence="2">
    <location>
        <begin position="1"/>
        <end position="16"/>
    </location>
</feature>
<reference evidence="5" key="1">
    <citation type="submission" date="2025-08" db="UniProtKB">
        <authorList>
            <consortium name="RefSeq"/>
        </authorList>
    </citation>
    <scope>IDENTIFICATION</scope>
</reference>
<dbReference type="Gene3D" id="2.40.10.10">
    <property type="entry name" value="Trypsin-like serine proteases"/>
    <property type="match status" value="2"/>
</dbReference>
<keyword evidence="1" id="KW-1015">Disulfide bond</keyword>
<organism evidence="4 5">
    <name type="scientific">Erinaceus europaeus</name>
    <name type="common">Western European hedgehog</name>
    <dbReference type="NCBI Taxonomy" id="9365"/>
    <lineage>
        <taxon>Eukaryota</taxon>
        <taxon>Metazoa</taxon>
        <taxon>Chordata</taxon>
        <taxon>Craniata</taxon>
        <taxon>Vertebrata</taxon>
        <taxon>Euteleostomi</taxon>
        <taxon>Mammalia</taxon>
        <taxon>Eutheria</taxon>
        <taxon>Laurasiatheria</taxon>
        <taxon>Eulipotyphla</taxon>
        <taxon>Erinaceidae</taxon>
        <taxon>Erinaceinae</taxon>
        <taxon>Erinaceus</taxon>
    </lineage>
</organism>
<proteinExistence type="predicted"/>
<dbReference type="PROSITE" id="PS50240">
    <property type="entry name" value="TRYPSIN_DOM"/>
    <property type="match status" value="1"/>
</dbReference>
<accession>A0ABM3W0T0</accession>
<dbReference type="InterPro" id="IPR009003">
    <property type="entry name" value="Peptidase_S1_PA"/>
</dbReference>
<dbReference type="RefSeq" id="XP_060030177.1">
    <property type="nucleotide sequence ID" value="XM_060174194.1"/>
</dbReference>
<dbReference type="CDD" id="cd00190">
    <property type="entry name" value="Tryp_SPc"/>
    <property type="match status" value="1"/>
</dbReference>
<evidence type="ECO:0000256" key="1">
    <source>
        <dbReference type="ARBA" id="ARBA00023157"/>
    </source>
</evidence>
<sequence length="259" mass="28894">MLLLLLAFLLSPGAVTEEIIGGHEAKCRPHPYMALVKFLTKDSWKRCGGILVWRDFVLQTATHCWGSSITVTLGAHNISKPESTQQVINVNRAFRHPDYNSKNLSNDIMLLKLMRKAKLTSAVKPLSLPSPRAQMRPGQVCSVASWGMVVMGTLATTLQEVHLTVQKKQMCEASIFQGFYSRDTQICVGDQNKMKSSFKKPPMPRGPGDLVCGDNSAQGIFTYGQRNGTPPGVFIKISSLLPWVRRTMRHPLHWRYGSQ</sequence>
<dbReference type="Pfam" id="PF00089">
    <property type="entry name" value="Trypsin"/>
    <property type="match status" value="1"/>
</dbReference>
<keyword evidence="4" id="KW-1185">Reference proteome</keyword>
<gene>
    <name evidence="5" type="primary">LOC103126503</name>
</gene>
<evidence type="ECO:0000313" key="5">
    <source>
        <dbReference type="RefSeq" id="XP_060030177.1"/>
    </source>
</evidence>
<dbReference type="PANTHER" id="PTHR24271">
    <property type="entry name" value="KALLIKREIN-RELATED"/>
    <property type="match status" value="1"/>
</dbReference>
<keyword evidence="2" id="KW-0732">Signal</keyword>
<feature type="chain" id="PRO_5045394594" evidence="2">
    <location>
        <begin position="17"/>
        <end position="259"/>
    </location>
</feature>
<dbReference type="InterPro" id="IPR043504">
    <property type="entry name" value="Peptidase_S1_PA_chymotrypsin"/>
</dbReference>
<protein>
    <submittedName>
        <fullName evidence="5">LOW QUALITY PROTEIN: granzyme H-like</fullName>
    </submittedName>
</protein>
<dbReference type="SMART" id="SM00020">
    <property type="entry name" value="Tryp_SPc"/>
    <property type="match status" value="1"/>
</dbReference>
<dbReference type="Proteomes" id="UP001652624">
    <property type="component" value="Chromosome 16"/>
</dbReference>
<name>A0ABM3W0T0_ERIEU</name>
<feature type="domain" description="Peptidase S1" evidence="3">
    <location>
        <begin position="19"/>
        <end position="249"/>
    </location>
</feature>
<evidence type="ECO:0000313" key="4">
    <source>
        <dbReference type="Proteomes" id="UP001652624"/>
    </source>
</evidence>